<dbReference type="Pfam" id="PF01807">
    <property type="entry name" value="Zn_ribbon_DnaG"/>
    <property type="match status" value="1"/>
</dbReference>
<dbReference type="OrthoDB" id="9773296at2"/>
<dbReference type="EMBL" id="SDKC01000002">
    <property type="protein sequence ID" value="RXS72556.1"/>
    <property type="molecule type" value="Genomic_DNA"/>
</dbReference>
<dbReference type="GO" id="GO:0006260">
    <property type="term" value="P:DNA replication"/>
    <property type="evidence" value="ECO:0007669"/>
    <property type="project" value="InterPro"/>
</dbReference>
<sequence length="227" mass="26440">MTGILIYSLRKEEGFIEVMRYDIERIKRDADCRIVAASIGMKVNGQFCECVSGIHSETQINHCSLTKEYYHCFSCGDAGDVVTMVRKYYENILASPISIAESCKIIGDVLGGHEYYMIEEEDSRKQVEEPPFLRTELELLGFVQPNYREDILPIKMEQIYSRSKEFYYQLIREKALSEAKRIRILYQILGDSRTPVKDALVDRYKKVKEIYLRACDRSKEEAQREQG</sequence>
<gene>
    <name evidence="2" type="ORF">ETP43_16380</name>
</gene>
<dbReference type="RefSeq" id="WP_129259673.1">
    <property type="nucleotide sequence ID" value="NZ_SDKC01000002.1"/>
</dbReference>
<evidence type="ECO:0000313" key="3">
    <source>
        <dbReference type="Proteomes" id="UP000290106"/>
    </source>
</evidence>
<dbReference type="SUPFAM" id="SSF57783">
    <property type="entry name" value="Zinc beta-ribbon"/>
    <property type="match status" value="1"/>
</dbReference>
<dbReference type="Gene3D" id="3.90.580.10">
    <property type="entry name" value="Zinc finger, CHC2-type domain"/>
    <property type="match status" value="1"/>
</dbReference>
<accession>A0A4Q1RDB6</accession>
<dbReference type="GO" id="GO:0003899">
    <property type="term" value="F:DNA-directed RNA polymerase activity"/>
    <property type="evidence" value="ECO:0007669"/>
    <property type="project" value="InterPro"/>
</dbReference>
<organism evidence="2 3">
    <name type="scientific">Blautia faecicola</name>
    <dbReference type="NCBI Taxonomy" id="2509240"/>
    <lineage>
        <taxon>Bacteria</taxon>
        <taxon>Bacillati</taxon>
        <taxon>Bacillota</taxon>
        <taxon>Clostridia</taxon>
        <taxon>Lachnospirales</taxon>
        <taxon>Lachnospiraceae</taxon>
        <taxon>Blautia</taxon>
    </lineage>
</organism>
<dbReference type="InterPro" id="IPR002694">
    <property type="entry name" value="Znf_CHC2"/>
</dbReference>
<dbReference type="AlphaFoldDB" id="A0A4Q1RDB6"/>
<dbReference type="Proteomes" id="UP000290106">
    <property type="component" value="Unassembled WGS sequence"/>
</dbReference>
<dbReference type="GO" id="GO:0003677">
    <property type="term" value="F:DNA binding"/>
    <property type="evidence" value="ECO:0007669"/>
    <property type="project" value="InterPro"/>
</dbReference>
<feature type="domain" description="Zinc finger CHC2-type" evidence="1">
    <location>
        <begin position="23"/>
        <end position="89"/>
    </location>
</feature>
<evidence type="ECO:0000259" key="1">
    <source>
        <dbReference type="Pfam" id="PF01807"/>
    </source>
</evidence>
<proteinExistence type="predicted"/>
<comment type="caution">
    <text evidence="2">The sequence shown here is derived from an EMBL/GenBank/DDBJ whole genome shotgun (WGS) entry which is preliminary data.</text>
</comment>
<dbReference type="GO" id="GO:0008270">
    <property type="term" value="F:zinc ion binding"/>
    <property type="evidence" value="ECO:0007669"/>
    <property type="project" value="InterPro"/>
</dbReference>
<dbReference type="InterPro" id="IPR036977">
    <property type="entry name" value="DNA_primase_Znf_CHC2"/>
</dbReference>
<evidence type="ECO:0000313" key="2">
    <source>
        <dbReference type="EMBL" id="RXS72556.1"/>
    </source>
</evidence>
<reference evidence="2 3" key="1">
    <citation type="submission" date="2019-01" db="EMBL/GenBank/DDBJ databases">
        <title>Blautia sp. nov. KGMB01111 isolated human feces.</title>
        <authorList>
            <person name="Park J.-E."/>
            <person name="Kim J.-S."/>
            <person name="Park S.-H."/>
        </authorList>
    </citation>
    <scope>NUCLEOTIDE SEQUENCE [LARGE SCALE GENOMIC DNA]</scope>
    <source>
        <strain evidence="2 3">KGMB01111</strain>
    </source>
</reference>
<name>A0A4Q1RDB6_9FIRM</name>
<protein>
    <recommendedName>
        <fullName evidence="1">Zinc finger CHC2-type domain-containing protein</fullName>
    </recommendedName>
</protein>
<keyword evidence="3" id="KW-1185">Reference proteome</keyword>